<feature type="compositionally biased region" description="Polar residues" evidence="1">
    <location>
        <begin position="192"/>
        <end position="201"/>
    </location>
</feature>
<feature type="compositionally biased region" description="Polar residues" evidence="1">
    <location>
        <begin position="422"/>
        <end position="431"/>
    </location>
</feature>
<evidence type="ECO:0000256" key="1">
    <source>
        <dbReference type="SAM" id="MobiDB-lite"/>
    </source>
</evidence>
<proteinExistence type="predicted"/>
<dbReference type="AlphaFoldDB" id="I0YQ32"/>
<sequence>MAWACFELTSEYASAVRPGDPVKQLDEATLEYNLPAAPPGAHTPRAIGSTEYAPMDSDAYVGPAGATTGPAGKVPTAFERISKRRYLSVSFLRGDISRGHAAVASVAFLKQPVRSFSERIEVNPGGAHVAALDLQDDSQLVVDAAVAEFSDGEVAIRLCFTTGHLSGSFKRICLEGLHGSKTFGMFEVESAGQKSGPQGRQTPLKVSRFDERPSETGQLGSAEGSFSKGVQVKAGQSQADSMGTGGFLNPPPGEVFDGDHNTPDIPVEGDPGTIKGVKVTSVDEPGSSSNVKAAPHKDANYSVSADSSLPPGVAADASTPPMARGFFTAPAWFSAASDAAEHKTPGAGPKKDSYAEVKHLPDRPEPVDAGVVTDLQTGVNVIGGTPVKPQADRMTHPDQLHRDTESMQPEIDSRIETMVPDENTTLAGRPH</sequence>
<gene>
    <name evidence="2" type="ORF">COCSUDRAFT_43932</name>
</gene>
<feature type="region of interest" description="Disordered" evidence="1">
    <location>
        <begin position="340"/>
        <end position="431"/>
    </location>
</feature>
<accession>I0YQ32</accession>
<feature type="region of interest" description="Disordered" evidence="1">
    <location>
        <begin position="190"/>
        <end position="244"/>
    </location>
</feature>
<dbReference type="EMBL" id="AGSI01000015">
    <property type="protein sequence ID" value="EIE20501.1"/>
    <property type="molecule type" value="Genomic_DNA"/>
</dbReference>
<comment type="caution">
    <text evidence="2">The sequence shown here is derived from an EMBL/GenBank/DDBJ whole genome shotgun (WGS) entry which is preliminary data.</text>
</comment>
<keyword evidence="3" id="KW-1185">Reference proteome</keyword>
<dbReference type="RefSeq" id="XP_005645045.1">
    <property type="nucleotide sequence ID" value="XM_005644988.1"/>
</dbReference>
<evidence type="ECO:0000313" key="3">
    <source>
        <dbReference type="Proteomes" id="UP000007264"/>
    </source>
</evidence>
<evidence type="ECO:0000313" key="2">
    <source>
        <dbReference type="EMBL" id="EIE20501.1"/>
    </source>
</evidence>
<dbReference type="KEGG" id="csl:COCSUDRAFT_43932"/>
<reference evidence="2 3" key="1">
    <citation type="journal article" date="2012" name="Genome Biol.">
        <title>The genome of the polar eukaryotic microalga coccomyxa subellipsoidea reveals traits of cold adaptation.</title>
        <authorList>
            <person name="Blanc G."/>
            <person name="Agarkova I."/>
            <person name="Grimwood J."/>
            <person name="Kuo A."/>
            <person name="Brueggeman A."/>
            <person name="Dunigan D."/>
            <person name="Gurnon J."/>
            <person name="Ladunga I."/>
            <person name="Lindquist E."/>
            <person name="Lucas S."/>
            <person name="Pangilinan J."/>
            <person name="Proschold T."/>
            <person name="Salamov A."/>
            <person name="Schmutz J."/>
            <person name="Weeks D."/>
            <person name="Yamada T."/>
            <person name="Claverie J.M."/>
            <person name="Grigoriev I."/>
            <person name="Van Etten J."/>
            <person name="Lomsadze A."/>
            <person name="Borodovsky M."/>
        </authorList>
    </citation>
    <scope>NUCLEOTIDE SEQUENCE [LARGE SCALE GENOMIC DNA]</scope>
    <source>
        <strain evidence="2 3">C-169</strain>
    </source>
</reference>
<feature type="compositionally biased region" description="Basic and acidic residues" evidence="1">
    <location>
        <begin position="340"/>
        <end position="366"/>
    </location>
</feature>
<dbReference type="Proteomes" id="UP000007264">
    <property type="component" value="Unassembled WGS sequence"/>
</dbReference>
<feature type="compositionally biased region" description="Basic and acidic residues" evidence="1">
    <location>
        <begin position="390"/>
        <end position="415"/>
    </location>
</feature>
<name>I0YQ32_COCSC</name>
<organism evidence="2 3">
    <name type="scientific">Coccomyxa subellipsoidea (strain C-169)</name>
    <name type="common">Green microalga</name>
    <dbReference type="NCBI Taxonomy" id="574566"/>
    <lineage>
        <taxon>Eukaryota</taxon>
        <taxon>Viridiplantae</taxon>
        <taxon>Chlorophyta</taxon>
        <taxon>core chlorophytes</taxon>
        <taxon>Trebouxiophyceae</taxon>
        <taxon>Trebouxiophyceae incertae sedis</taxon>
        <taxon>Coccomyxaceae</taxon>
        <taxon>Coccomyxa</taxon>
        <taxon>Coccomyxa subellipsoidea</taxon>
    </lineage>
</organism>
<dbReference type="OrthoDB" id="10533051at2759"/>
<dbReference type="GeneID" id="17038477"/>
<protein>
    <submittedName>
        <fullName evidence="2">Uncharacterized protein</fullName>
    </submittedName>
</protein>